<organism evidence="1 2">
    <name type="scientific">Dendrolimus kikuchii</name>
    <dbReference type="NCBI Taxonomy" id="765133"/>
    <lineage>
        <taxon>Eukaryota</taxon>
        <taxon>Metazoa</taxon>
        <taxon>Ecdysozoa</taxon>
        <taxon>Arthropoda</taxon>
        <taxon>Hexapoda</taxon>
        <taxon>Insecta</taxon>
        <taxon>Pterygota</taxon>
        <taxon>Neoptera</taxon>
        <taxon>Endopterygota</taxon>
        <taxon>Lepidoptera</taxon>
        <taxon>Glossata</taxon>
        <taxon>Ditrysia</taxon>
        <taxon>Bombycoidea</taxon>
        <taxon>Lasiocampidae</taxon>
        <taxon>Dendrolimus</taxon>
    </lineage>
</organism>
<protein>
    <submittedName>
        <fullName evidence="1">Uncharacterized protein</fullName>
    </submittedName>
</protein>
<accession>A0ACC1CT52</accession>
<keyword evidence="2" id="KW-1185">Reference proteome</keyword>
<reference evidence="1 2" key="1">
    <citation type="journal article" date="2021" name="Front. Genet.">
        <title>Chromosome-Level Genome Assembly Reveals Significant Gene Expansion in the Toll and IMD Signaling Pathways of Dendrolimus kikuchii.</title>
        <authorList>
            <person name="Zhou J."/>
            <person name="Wu P."/>
            <person name="Xiong Z."/>
            <person name="Liu N."/>
            <person name="Zhao N."/>
            <person name="Ji M."/>
            <person name="Qiu Y."/>
            <person name="Yang B."/>
        </authorList>
    </citation>
    <scope>NUCLEOTIDE SEQUENCE [LARGE SCALE GENOMIC DNA]</scope>
    <source>
        <strain evidence="1">Ann1</strain>
    </source>
</reference>
<gene>
    <name evidence="1" type="ORF">K1T71_009903</name>
</gene>
<evidence type="ECO:0000313" key="2">
    <source>
        <dbReference type="Proteomes" id="UP000824533"/>
    </source>
</evidence>
<sequence>MPPSSYSNKHKIMNEMMKFSFHHRAFYCYLGMSIWIFFLVTVMYKYMSVGEEINTVKKPVQNVYMSKNDLKFRKIYLKACNPPDSIIRGSEGVVDTDTWHLQGVLVLTRHGDRGPLTHLKGGDKLPCDTAPVSPLLKSYEEYVSNASGTGRAWWVSGPGPFHNFPSLPPRASGTHCALGQLTPSGLLQMLTVGNILREAYAEKLGLDNIESSVKKDSGDVLTWSTRYRRTFQSLVAVAWGASPATGGVRASAAREAHSVSFCFKDCACTAHHKLNKKINTQAKTRLESHPAIKELVLKLSKVLFESQEHTDADVVRDALLAYMCHDAPLPCTEKTKKLSMDKLHKFNSDVEKNKISVNKMHKFKSDIEHNKLSMDKMYRFKRDSVMTRSLLDVDIDTLNMELDYINNQIDFNNDLGRKARDIIGKYYDSKDKKVPLDFDAQMEREKLLYYQQRYLDNADGYEDVVIVKKNLDADFNFPNDAHMDTDFDEDYKEPTPETIEDFCIKKEHVMYLFAYLEWSYRQEIKNIHNRRRGLLIAYGLIHNIVQNMIRMISENKPKFVLYSGHDKTLQALILALGLSNYQHYNIQYASRMIFEVYRKKDLRDEFKFAKRKPVAQDFYFRVVYNGEDITNSLSFCKTRQNIVMKVIDPIDDVKIYDIYLCSIENIVRFIHDDYFSMFNVSNYKDACATYGNWKHVY</sequence>
<comment type="caution">
    <text evidence="1">The sequence shown here is derived from an EMBL/GenBank/DDBJ whole genome shotgun (WGS) entry which is preliminary data.</text>
</comment>
<dbReference type="Proteomes" id="UP000824533">
    <property type="component" value="Linkage Group LG17"/>
</dbReference>
<name>A0ACC1CT52_9NEOP</name>
<evidence type="ECO:0000313" key="1">
    <source>
        <dbReference type="EMBL" id="KAJ0174795.1"/>
    </source>
</evidence>
<dbReference type="EMBL" id="CM034403">
    <property type="protein sequence ID" value="KAJ0174795.1"/>
    <property type="molecule type" value="Genomic_DNA"/>
</dbReference>
<proteinExistence type="predicted"/>